<dbReference type="PROSITE" id="PS50977">
    <property type="entry name" value="HTH_TETR_2"/>
    <property type="match status" value="1"/>
</dbReference>
<dbReference type="Proteomes" id="UP001273505">
    <property type="component" value="Unassembled WGS sequence"/>
</dbReference>
<dbReference type="Pfam" id="PF00440">
    <property type="entry name" value="TetR_N"/>
    <property type="match status" value="1"/>
</dbReference>
<dbReference type="PRINTS" id="PR00455">
    <property type="entry name" value="HTHTETR"/>
</dbReference>
<keyword evidence="2 4" id="KW-0238">DNA-binding</keyword>
<dbReference type="SUPFAM" id="SSF46689">
    <property type="entry name" value="Homeodomain-like"/>
    <property type="match status" value="1"/>
</dbReference>
<keyword evidence="7" id="KW-1185">Reference proteome</keyword>
<keyword evidence="1" id="KW-0805">Transcription regulation</keyword>
<reference evidence="6 7" key="1">
    <citation type="submission" date="2023-11" db="EMBL/GenBank/DDBJ databases">
        <title>Gilvimarinus fulvus sp. nov., isolated from the surface of Kelp.</title>
        <authorList>
            <person name="Sun Y.Y."/>
            <person name="Gong Y."/>
            <person name="Du Z.J."/>
        </authorList>
    </citation>
    <scope>NUCLEOTIDE SEQUENCE [LARGE SCALE GENOMIC DNA]</scope>
    <source>
        <strain evidence="6 7">SDUM040013</strain>
    </source>
</reference>
<keyword evidence="3" id="KW-0804">Transcription</keyword>
<feature type="domain" description="HTH tetR-type" evidence="5">
    <location>
        <begin position="4"/>
        <end position="64"/>
    </location>
</feature>
<comment type="caution">
    <text evidence="6">The sequence shown here is derived from an EMBL/GenBank/DDBJ whole genome shotgun (WGS) entry which is preliminary data.</text>
</comment>
<accession>A0ABU4RZA6</accession>
<dbReference type="PANTHER" id="PTHR47506:SF1">
    <property type="entry name" value="HTH-TYPE TRANSCRIPTIONAL REGULATOR YJDC"/>
    <property type="match status" value="1"/>
</dbReference>
<proteinExistence type="predicted"/>
<dbReference type="EMBL" id="JAXAFO010000003">
    <property type="protein sequence ID" value="MDX6848319.1"/>
    <property type="molecule type" value="Genomic_DNA"/>
</dbReference>
<dbReference type="SUPFAM" id="SSF48498">
    <property type="entry name" value="Tetracyclin repressor-like, C-terminal domain"/>
    <property type="match status" value="1"/>
</dbReference>
<evidence type="ECO:0000259" key="5">
    <source>
        <dbReference type="PROSITE" id="PS50977"/>
    </source>
</evidence>
<dbReference type="InterPro" id="IPR036271">
    <property type="entry name" value="Tet_transcr_reg_TetR-rel_C_sf"/>
</dbReference>
<dbReference type="InterPro" id="IPR009057">
    <property type="entry name" value="Homeodomain-like_sf"/>
</dbReference>
<dbReference type="Gene3D" id="1.10.357.10">
    <property type="entry name" value="Tetracycline Repressor, domain 2"/>
    <property type="match status" value="1"/>
</dbReference>
<gene>
    <name evidence="6" type="ORF">SCD92_03035</name>
</gene>
<organism evidence="6 7">
    <name type="scientific">Gilvimarinus gilvus</name>
    <dbReference type="NCBI Taxonomy" id="3058038"/>
    <lineage>
        <taxon>Bacteria</taxon>
        <taxon>Pseudomonadati</taxon>
        <taxon>Pseudomonadota</taxon>
        <taxon>Gammaproteobacteria</taxon>
        <taxon>Cellvibrionales</taxon>
        <taxon>Cellvibrionaceae</taxon>
        <taxon>Gilvimarinus</taxon>
    </lineage>
</organism>
<dbReference type="PANTHER" id="PTHR47506">
    <property type="entry name" value="TRANSCRIPTIONAL REGULATORY PROTEIN"/>
    <property type="match status" value="1"/>
</dbReference>
<evidence type="ECO:0000256" key="3">
    <source>
        <dbReference type="ARBA" id="ARBA00023163"/>
    </source>
</evidence>
<name>A0ABU4RZA6_9GAMM</name>
<evidence type="ECO:0000313" key="7">
    <source>
        <dbReference type="Proteomes" id="UP001273505"/>
    </source>
</evidence>
<evidence type="ECO:0000256" key="2">
    <source>
        <dbReference type="ARBA" id="ARBA00023125"/>
    </source>
</evidence>
<evidence type="ECO:0000256" key="4">
    <source>
        <dbReference type="PROSITE-ProRule" id="PRU00335"/>
    </source>
</evidence>
<protein>
    <submittedName>
        <fullName evidence="6">TetR/AcrR family transcriptional regulator</fullName>
    </submittedName>
</protein>
<evidence type="ECO:0000256" key="1">
    <source>
        <dbReference type="ARBA" id="ARBA00023015"/>
    </source>
</evidence>
<sequence length="206" mass="23370">MSAVETRERLLSTALDLIWQSNYSSVGVNEICKQAGVTKGGFYHHFESKAQLFCEATEFYWNNVKQHFDELYSPSQSPLEQLESVLSFILQSKLDEENNDIPGCAFFSAGSQCGNNDDRIQQALRDMSNASIRYNLSLVRALAGEGYLEDGVDQDQAARYMHQYIQGVLIFGKVHRNLDQVRADLPEGVYRLLGLKREYWPSSSPK</sequence>
<dbReference type="InterPro" id="IPR001647">
    <property type="entry name" value="HTH_TetR"/>
</dbReference>
<feature type="DNA-binding region" description="H-T-H motif" evidence="4">
    <location>
        <begin position="27"/>
        <end position="46"/>
    </location>
</feature>
<dbReference type="RefSeq" id="WP_302722941.1">
    <property type="nucleotide sequence ID" value="NZ_JAULRU010000577.1"/>
</dbReference>
<evidence type="ECO:0000313" key="6">
    <source>
        <dbReference type="EMBL" id="MDX6848319.1"/>
    </source>
</evidence>